<dbReference type="AlphaFoldDB" id="A0A1F5Z6F6"/>
<proteinExistence type="predicted"/>
<accession>A0A1F5Z6F6</accession>
<organism evidence="1 2">
    <name type="scientific">Candidatus Gottesmanbacteria bacterium RIFCSPHIGHO2_01_FULL_42_12</name>
    <dbReference type="NCBI Taxonomy" id="1798377"/>
    <lineage>
        <taxon>Bacteria</taxon>
        <taxon>Candidatus Gottesmaniibacteriota</taxon>
    </lineage>
</organism>
<protein>
    <submittedName>
        <fullName evidence="1">Uncharacterized protein</fullName>
    </submittedName>
</protein>
<evidence type="ECO:0000313" key="2">
    <source>
        <dbReference type="Proteomes" id="UP000178681"/>
    </source>
</evidence>
<gene>
    <name evidence="1" type="ORF">A2872_02175</name>
</gene>
<sequence>MLSSESADVAAAKIVNLLVQTQDLTPHNGHCGGRCFPGGALGVVKERIVMVLADLPEADRHQVLAVPVLSKSRLLQRAFSGPTLTESIDVYLKDPDGFRRRSSLLST</sequence>
<name>A0A1F5Z6F6_9BACT</name>
<dbReference type="EMBL" id="MFJG01000002">
    <property type="protein sequence ID" value="OGG07747.1"/>
    <property type="molecule type" value="Genomic_DNA"/>
</dbReference>
<dbReference type="Proteomes" id="UP000178681">
    <property type="component" value="Unassembled WGS sequence"/>
</dbReference>
<evidence type="ECO:0000313" key="1">
    <source>
        <dbReference type="EMBL" id="OGG07747.1"/>
    </source>
</evidence>
<comment type="caution">
    <text evidence="1">The sequence shown here is derived from an EMBL/GenBank/DDBJ whole genome shotgun (WGS) entry which is preliminary data.</text>
</comment>
<reference evidence="1 2" key="1">
    <citation type="journal article" date="2016" name="Nat. Commun.">
        <title>Thousands of microbial genomes shed light on interconnected biogeochemical processes in an aquifer system.</title>
        <authorList>
            <person name="Anantharaman K."/>
            <person name="Brown C.T."/>
            <person name="Hug L.A."/>
            <person name="Sharon I."/>
            <person name="Castelle C.J."/>
            <person name="Probst A.J."/>
            <person name="Thomas B.C."/>
            <person name="Singh A."/>
            <person name="Wilkins M.J."/>
            <person name="Karaoz U."/>
            <person name="Brodie E.L."/>
            <person name="Williams K.H."/>
            <person name="Hubbard S.S."/>
            <person name="Banfield J.F."/>
        </authorList>
    </citation>
    <scope>NUCLEOTIDE SEQUENCE [LARGE SCALE GENOMIC DNA]</scope>
</reference>